<keyword evidence="5" id="KW-1133">Transmembrane helix</keyword>
<evidence type="ECO:0000259" key="6">
    <source>
        <dbReference type="PROSITE" id="PS50111"/>
    </source>
</evidence>
<sequence length="377" mass="39537">MNRRRYALYGLLFGLFFPLGGTLLQAAFDVSAPGFGARLARAQAMPLLWIIDTAPVFLGLFAALAGKRQDALLAAEDAKKVAFARTAQELFTAAQDLLATVSSFSSLTTETAASVRETTATMGQLGHTAAQSALTAETVVGLAESSQRCSDDGLRAVERATGEMVDLADVTRGLSTAVRGLSARMRDIFDVASVVNYVSDQSQRLAARAVAEVERNPAVQGFAKIVEAMRQHADEAKRAAGQVKHILGEVDAAMIAAVTAAEHGALRAEAGAKVAAMTGATIHRLAAALRDSSKAAKDIALVAQQQDHGIDQVLKAMNEIYLATEETMVGTRRIATDARALNDLAHRLDRSVRPPGPLGAAAAVQGPGAGREVRPAA</sequence>
<keyword evidence="5" id="KW-0472">Membrane</keyword>
<evidence type="ECO:0000256" key="4">
    <source>
        <dbReference type="SAM" id="MobiDB-lite"/>
    </source>
</evidence>
<keyword evidence="5" id="KW-0812">Transmembrane</keyword>
<feature type="transmembrane region" description="Helical" evidence="5">
    <location>
        <begin position="46"/>
        <end position="65"/>
    </location>
</feature>
<comment type="similarity">
    <text evidence="2">Belongs to the methyl-accepting chemotaxis (MCP) protein family.</text>
</comment>
<keyword evidence="3" id="KW-0807">Transducer</keyword>
<dbReference type="SUPFAM" id="SSF58104">
    <property type="entry name" value="Methyl-accepting chemotaxis protein (MCP) signaling domain"/>
    <property type="match status" value="1"/>
</dbReference>
<organism evidence="7 8">
    <name type="scientific">Anaeromyxobacter oryzae</name>
    <dbReference type="NCBI Taxonomy" id="2918170"/>
    <lineage>
        <taxon>Bacteria</taxon>
        <taxon>Pseudomonadati</taxon>
        <taxon>Myxococcota</taxon>
        <taxon>Myxococcia</taxon>
        <taxon>Myxococcales</taxon>
        <taxon>Cystobacterineae</taxon>
        <taxon>Anaeromyxobacteraceae</taxon>
        <taxon>Anaeromyxobacter</taxon>
    </lineage>
</organism>
<dbReference type="PANTHER" id="PTHR43531">
    <property type="entry name" value="PROTEIN ICFG"/>
    <property type="match status" value="1"/>
</dbReference>
<keyword evidence="8" id="KW-1185">Reference proteome</keyword>
<accession>A0ABM7WRZ3</accession>
<evidence type="ECO:0000313" key="7">
    <source>
        <dbReference type="EMBL" id="BDG02250.1"/>
    </source>
</evidence>
<evidence type="ECO:0000256" key="5">
    <source>
        <dbReference type="SAM" id="Phobius"/>
    </source>
</evidence>
<proteinExistence type="inferred from homology"/>
<name>A0ABM7WRZ3_9BACT</name>
<feature type="domain" description="Methyl-accepting transducer" evidence="6">
    <location>
        <begin position="86"/>
        <end position="321"/>
    </location>
</feature>
<feature type="region of interest" description="Disordered" evidence="4">
    <location>
        <begin position="353"/>
        <end position="377"/>
    </location>
</feature>
<gene>
    <name evidence="7" type="ORF">AMOR_12460</name>
</gene>
<keyword evidence="1" id="KW-0145">Chemotaxis</keyword>
<dbReference type="EMBL" id="AP025591">
    <property type="protein sequence ID" value="BDG02250.1"/>
    <property type="molecule type" value="Genomic_DNA"/>
</dbReference>
<dbReference type="SMART" id="SM00283">
    <property type="entry name" value="MA"/>
    <property type="match status" value="1"/>
</dbReference>
<dbReference type="InterPro" id="IPR004089">
    <property type="entry name" value="MCPsignal_dom"/>
</dbReference>
<protein>
    <recommendedName>
        <fullName evidence="6">Methyl-accepting transducer domain-containing protein</fullName>
    </recommendedName>
</protein>
<reference evidence="8" key="1">
    <citation type="journal article" date="2022" name="Int. J. Syst. Evol. Microbiol.">
        <title>Anaeromyxobacter oryzae sp. nov., Anaeromyxobacter diazotrophicus sp. nov. and Anaeromyxobacter paludicola sp. nov., isolated from paddy soils.</title>
        <authorList>
            <person name="Itoh H."/>
            <person name="Xu Z."/>
            <person name="Mise K."/>
            <person name="Masuda Y."/>
            <person name="Ushijima N."/>
            <person name="Hayakawa C."/>
            <person name="Shiratori Y."/>
            <person name="Senoo K."/>
        </authorList>
    </citation>
    <scope>NUCLEOTIDE SEQUENCE [LARGE SCALE GENOMIC DNA]</scope>
    <source>
        <strain evidence="8">Red232</strain>
    </source>
</reference>
<dbReference type="PANTHER" id="PTHR43531:SF11">
    <property type="entry name" value="METHYL-ACCEPTING CHEMOTAXIS PROTEIN 3"/>
    <property type="match status" value="1"/>
</dbReference>
<evidence type="ECO:0000256" key="1">
    <source>
        <dbReference type="ARBA" id="ARBA00022500"/>
    </source>
</evidence>
<dbReference type="InterPro" id="IPR051310">
    <property type="entry name" value="MCP_chemotaxis"/>
</dbReference>
<dbReference type="Proteomes" id="UP001162891">
    <property type="component" value="Chromosome"/>
</dbReference>
<dbReference type="RefSeq" id="WP_248359722.1">
    <property type="nucleotide sequence ID" value="NZ_AP025591.1"/>
</dbReference>
<dbReference type="PROSITE" id="PS50111">
    <property type="entry name" value="CHEMOTAXIS_TRANSDUC_2"/>
    <property type="match status" value="1"/>
</dbReference>
<evidence type="ECO:0000313" key="8">
    <source>
        <dbReference type="Proteomes" id="UP001162891"/>
    </source>
</evidence>
<dbReference type="Gene3D" id="1.10.287.950">
    <property type="entry name" value="Methyl-accepting chemotaxis protein"/>
    <property type="match status" value="1"/>
</dbReference>
<evidence type="ECO:0000256" key="2">
    <source>
        <dbReference type="ARBA" id="ARBA00029447"/>
    </source>
</evidence>
<evidence type="ECO:0000256" key="3">
    <source>
        <dbReference type="PROSITE-ProRule" id="PRU00284"/>
    </source>
</evidence>
<dbReference type="Pfam" id="PF00015">
    <property type="entry name" value="MCPsignal"/>
    <property type="match status" value="1"/>
</dbReference>